<feature type="domain" description="Peptidase M16 C-terminal" evidence="7">
    <location>
        <begin position="180"/>
        <end position="363"/>
    </location>
</feature>
<dbReference type="EMBL" id="FNSO01000004">
    <property type="protein sequence ID" value="SEC50839.1"/>
    <property type="molecule type" value="Genomic_DNA"/>
</dbReference>
<dbReference type="InterPro" id="IPR007863">
    <property type="entry name" value="Peptidase_M16_C"/>
</dbReference>
<evidence type="ECO:0000256" key="5">
    <source>
        <dbReference type="ARBA" id="ARBA00023049"/>
    </source>
</evidence>
<dbReference type="RefSeq" id="WP_091309551.1">
    <property type="nucleotide sequence ID" value="NZ_FNSO01000004.1"/>
</dbReference>
<dbReference type="Pfam" id="PF00675">
    <property type="entry name" value="Peptidase_M16"/>
    <property type="match status" value="1"/>
</dbReference>
<dbReference type="InterPro" id="IPR011249">
    <property type="entry name" value="Metalloenz_LuxS/M16"/>
</dbReference>
<sequence length="435" mass="46695">MDTTLRADRRYPLTPHVLPNGLRVLVAPAHDAEVVAVTVAYDVGSRSEPRGFSGFAHLFEHLMFQGSVNLPRGAHAHYVQSCGGVFNGTTHLDYTEYYQVLPSSGLEHAVFLEADRMRAPALTAASLANQIDVVAEEITGAIISRPYGGFPWLQLAPLVFDTFENAHNGYGAIDELRTATTDQAQAFFSRYYAPGNAVLCLAGDVSAERGIELAERYFADIPGRPVPSRPVIAEPDLTAERRSSFVDPLAPLPVFASAWRVPDPAADLRGYLAYLVLCLLLTDTALGRLTRRLVRRDRWVSSVDCSLGLTGEVFGVRDPTCLVLTASPAPGGPGTDAILHAIDEETARLAAEGPEPAELTAATRTISAQLVRTLDGLAGRARHLAVFELQHGGAELINELGPLARAVTSADVQAAAATLRPQRRATVELHPGAAR</sequence>
<name>A0A1H4T3H8_9PSEU</name>
<evidence type="ECO:0000259" key="6">
    <source>
        <dbReference type="Pfam" id="PF00675"/>
    </source>
</evidence>
<reference evidence="9" key="1">
    <citation type="submission" date="2016-10" db="EMBL/GenBank/DDBJ databases">
        <authorList>
            <person name="Varghese N."/>
            <person name="Submissions S."/>
        </authorList>
    </citation>
    <scope>NUCLEOTIDE SEQUENCE [LARGE SCALE GENOMIC DNA]</scope>
    <source>
        <strain evidence="9">DSM 44544</strain>
    </source>
</reference>
<gene>
    <name evidence="8" type="ORF">SAMN04489727_4010</name>
</gene>
<dbReference type="Pfam" id="PF05193">
    <property type="entry name" value="Peptidase_M16_C"/>
    <property type="match status" value="1"/>
</dbReference>
<dbReference type="GO" id="GO:0046872">
    <property type="term" value="F:metal ion binding"/>
    <property type="evidence" value="ECO:0007669"/>
    <property type="project" value="InterPro"/>
</dbReference>
<dbReference type="OrthoDB" id="9811314at2"/>
<accession>A0A1H4T3H8</accession>
<dbReference type="STRING" id="208445.SAMN04489727_4010"/>
<organism evidence="8 9">
    <name type="scientific">Amycolatopsis tolypomycina</name>
    <dbReference type="NCBI Taxonomy" id="208445"/>
    <lineage>
        <taxon>Bacteria</taxon>
        <taxon>Bacillati</taxon>
        <taxon>Actinomycetota</taxon>
        <taxon>Actinomycetes</taxon>
        <taxon>Pseudonocardiales</taxon>
        <taxon>Pseudonocardiaceae</taxon>
        <taxon>Amycolatopsis</taxon>
    </lineage>
</organism>
<evidence type="ECO:0000313" key="8">
    <source>
        <dbReference type="EMBL" id="SEC50839.1"/>
    </source>
</evidence>
<dbReference type="AlphaFoldDB" id="A0A1H4T3H8"/>
<evidence type="ECO:0000256" key="3">
    <source>
        <dbReference type="ARBA" id="ARBA00022801"/>
    </source>
</evidence>
<evidence type="ECO:0000256" key="1">
    <source>
        <dbReference type="ARBA" id="ARBA00007261"/>
    </source>
</evidence>
<feature type="domain" description="Peptidase M16 N-terminal" evidence="6">
    <location>
        <begin position="24"/>
        <end position="139"/>
    </location>
</feature>
<evidence type="ECO:0000259" key="7">
    <source>
        <dbReference type="Pfam" id="PF05193"/>
    </source>
</evidence>
<dbReference type="InterPro" id="IPR011765">
    <property type="entry name" value="Pept_M16_N"/>
</dbReference>
<evidence type="ECO:0000256" key="4">
    <source>
        <dbReference type="ARBA" id="ARBA00022833"/>
    </source>
</evidence>
<keyword evidence="3" id="KW-0378">Hydrolase</keyword>
<proteinExistence type="inferred from homology"/>
<dbReference type="Proteomes" id="UP000199622">
    <property type="component" value="Unassembled WGS sequence"/>
</dbReference>
<keyword evidence="4" id="KW-0862">Zinc</keyword>
<evidence type="ECO:0000313" key="9">
    <source>
        <dbReference type="Proteomes" id="UP000199622"/>
    </source>
</evidence>
<dbReference type="GO" id="GO:0006508">
    <property type="term" value="P:proteolysis"/>
    <property type="evidence" value="ECO:0007669"/>
    <property type="project" value="UniProtKB-KW"/>
</dbReference>
<dbReference type="PANTHER" id="PTHR43690">
    <property type="entry name" value="NARDILYSIN"/>
    <property type="match status" value="1"/>
</dbReference>
<dbReference type="SUPFAM" id="SSF63411">
    <property type="entry name" value="LuxS/MPP-like metallohydrolase"/>
    <property type="match status" value="2"/>
</dbReference>
<dbReference type="PANTHER" id="PTHR43690:SF17">
    <property type="entry name" value="PROTEIN YHJJ"/>
    <property type="match status" value="1"/>
</dbReference>
<comment type="similarity">
    <text evidence="1">Belongs to the peptidase M16 family.</text>
</comment>
<keyword evidence="2" id="KW-0645">Protease</keyword>
<dbReference type="GO" id="GO:0008237">
    <property type="term" value="F:metallopeptidase activity"/>
    <property type="evidence" value="ECO:0007669"/>
    <property type="project" value="UniProtKB-KW"/>
</dbReference>
<dbReference type="InterPro" id="IPR050626">
    <property type="entry name" value="Peptidase_M16"/>
</dbReference>
<keyword evidence="5" id="KW-0482">Metalloprotease</keyword>
<evidence type="ECO:0000256" key="2">
    <source>
        <dbReference type="ARBA" id="ARBA00022670"/>
    </source>
</evidence>
<dbReference type="Gene3D" id="3.30.830.10">
    <property type="entry name" value="Metalloenzyme, LuxS/M16 peptidase-like"/>
    <property type="match status" value="2"/>
</dbReference>
<keyword evidence="9" id="KW-1185">Reference proteome</keyword>
<protein>
    <submittedName>
        <fullName evidence="8">Predicted Zn-dependent peptidase</fullName>
    </submittedName>
</protein>